<dbReference type="PATRIC" id="fig|39777.7.peg.1198"/>
<evidence type="ECO:0000313" key="4">
    <source>
        <dbReference type="Proteomes" id="UP000070226"/>
    </source>
</evidence>
<proteinExistence type="predicted"/>
<dbReference type="PANTHER" id="PTHR12521:SF0">
    <property type="entry name" value="ADP-RIBOSE GLYCOHYDROLASE OARD1"/>
    <property type="match status" value="1"/>
</dbReference>
<accession>A0A133S469</accession>
<dbReference type="Proteomes" id="UP000070226">
    <property type="component" value="Unassembled WGS sequence"/>
</dbReference>
<dbReference type="InterPro" id="IPR050892">
    <property type="entry name" value="ADP-ribose_metab_enzymes"/>
</dbReference>
<dbReference type="RefSeq" id="WP_072270586.1">
    <property type="nucleotide sequence ID" value="NZ_KQ958091.1"/>
</dbReference>
<evidence type="ECO:0000259" key="2">
    <source>
        <dbReference type="PROSITE" id="PS51154"/>
    </source>
</evidence>
<evidence type="ECO:0000256" key="1">
    <source>
        <dbReference type="ARBA" id="ARBA00035885"/>
    </source>
</evidence>
<dbReference type="SMART" id="SM00506">
    <property type="entry name" value="A1pp"/>
    <property type="match status" value="1"/>
</dbReference>
<dbReference type="Pfam" id="PF01661">
    <property type="entry name" value="Macro"/>
    <property type="match status" value="1"/>
</dbReference>
<dbReference type="GO" id="GO:0140291">
    <property type="term" value="P:peptidyl-glutamate ADP-deribosylation"/>
    <property type="evidence" value="ECO:0007669"/>
    <property type="project" value="TreeGrafter"/>
</dbReference>
<dbReference type="InterPro" id="IPR043472">
    <property type="entry name" value="Macro_dom-like"/>
</dbReference>
<comment type="catalytic activity">
    <reaction evidence="1">
        <text>an N-(ADP-alpha-D-ribosyl)-thymidine in DNA + H2O = a thymidine in DNA + ADP-D-ribose</text>
        <dbReference type="Rhea" id="RHEA:71655"/>
        <dbReference type="Rhea" id="RHEA-COMP:13556"/>
        <dbReference type="Rhea" id="RHEA-COMP:18051"/>
        <dbReference type="ChEBI" id="CHEBI:15377"/>
        <dbReference type="ChEBI" id="CHEBI:57967"/>
        <dbReference type="ChEBI" id="CHEBI:137386"/>
        <dbReference type="ChEBI" id="CHEBI:191199"/>
    </reaction>
    <physiologicalReaction direction="left-to-right" evidence="1">
        <dbReference type="Rhea" id="RHEA:71656"/>
    </physiologicalReaction>
</comment>
<dbReference type="EMBL" id="LRQT01000051">
    <property type="protein sequence ID" value="KXA63720.1"/>
    <property type="molecule type" value="Genomic_DNA"/>
</dbReference>
<gene>
    <name evidence="3" type="ORF">HMPREF3233_01232</name>
</gene>
<dbReference type="PANTHER" id="PTHR12521">
    <property type="entry name" value="PROTEIN C6ORF130"/>
    <property type="match status" value="1"/>
</dbReference>
<reference evidence="3 4" key="1">
    <citation type="submission" date="2016-01" db="EMBL/GenBank/DDBJ databases">
        <authorList>
            <person name="Oliw E.H."/>
        </authorList>
    </citation>
    <scope>NUCLEOTIDE SEQUENCE [LARGE SCALE GENOMIC DNA]</scope>
    <source>
        <strain evidence="3 4">CMW7756B</strain>
    </source>
</reference>
<comment type="caution">
    <text evidence="3">The sequence shown here is derived from an EMBL/GenBank/DDBJ whole genome shotgun (WGS) entry which is preliminary data.</text>
</comment>
<dbReference type="PROSITE" id="PS51154">
    <property type="entry name" value="MACRO"/>
    <property type="match status" value="1"/>
</dbReference>
<dbReference type="AlphaFoldDB" id="A0A133S469"/>
<dbReference type="SUPFAM" id="SSF52949">
    <property type="entry name" value="Macro domain-like"/>
    <property type="match status" value="1"/>
</dbReference>
<feature type="domain" description="Macro" evidence="2">
    <location>
        <begin position="1"/>
        <end position="149"/>
    </location>
</feature>
<dbReference type="CDD" id="cd02901">
    <property type="entry name" value="Macro_Poa1p-like"/>
    <property type="match status" value="1"/>
</dbReference>
<sequence length="341" mass="39069">MITFVNTNIFASPAQALVNTVNCEGYMGKGLAYQFKLMYPEMNKDYVNACKRGDVVIGRMHTYQTDDKLIINFPTKNQWRKPSKMEYIQQGMEDLIRIIKKRKIKSIAIPPLGSGNGGLDWSDVRDVLMTALESVQDIDIYIHEPGNFAPNKAKHKPKLSLAALLLLDIKRGLRTGFFNQITLQKTAFFMNMKLTKPYFHFKKYKFGPYDHSIDIISRNIKEYVEYHSIQDVETAYQSVKNEIISKRVNDAYKSMQKPLEQAIAFVNSLASVEQVECVSTVLFIIQQADGMTEEEIINQFKAWSQRKAEKFTIAEIKDSIELLLDSGYIEETLVGYARIVA</sequence>
<dbReference type="InterPro" id="IPR002589">
    <property type="entry name" value="Macro_dom"/>
</dbReference>
<organism evidence="3">
    <name type="scientific">Veillonella atypica</name>
    <dbReference type="NCBI Taxonomy" id="39777"/>
    <lineage>
        <taxon>Bacteria</taxon>
        <taxon>Bacillati</taxon>
        <taxon>Bacillota</taxon>
        <taxon>Negativicutes</taxon>
        <taxon>Veillonellales</taxon>
        <taxon>Veillonellaceae</taxon>
        <taxon>Veillonella</taxon>
    </lineage>
</organism>
<name>A0A133S469_9FIRM</name>
<protein>
    <submittedName>
        <fullName evidence="3">Macro domain protein</fullName>
    </submittedName>
</protein>
<evidence type="ECO:0000313" key="3">
    <source>
        <dbReference type="EMBL" id="KXA63720.1"/>
    </source>
</evidence>
<dbReference type="Gene3D" id="3.40.220.10">
    <property type="entry name" value="Leucine Aminopeptidase, subunit E, domain 1"/>
    <property type="match status" value="1"/>
</dbReference>